<name>A0ABT8T8L7_9BACT</name>
<feature type="chain" id="PRO_5046669964" description="Lipoprotein" evidence="1">
    <location>
        <begin position="24"/>
        <end position="166"/>
    </location>
</feature>
<protein>
    <recommendedName>
        <fullName evidence="4">Lipoprotein</fullName>
    </recommendedName>
</protein>
<dbReference type="Proteomes" id="UP001171111">
    <property type="component" value="Unassembled WGS sequence"/>
</dbReference>
<evidence type="ECO:0008006" key="4">
    <source>
        <dbReference type="Google" id="ProtNLM"/>
    </source>
</evidence>
<feature type="signal peptide" evidence="1">
    <location>
        <begin position="1"/>
        <end position="23"/>
    </location>
</feature>
<comment type="caution">
    <text evidence="2">The sequence shown here is derived from an EMBL/GenBank/DDBJ whole genome shotgun (WGS) entry which is preliminary data.</text>
</comment>
<sequence>MKKMLFFRAFALSFFALFFISCASKNPAQNSEQYESKAVQMLIISPLVRINDAGFIHFNKNALKVQIYSAGAGLFELKIAEKICVNSTCYAPKDFNVKFLGDIYYENILADVIASKPLYNRKPQPNLCGGFSQSFADISYEVCADKTSFKSKKAKIEFRASNDKEF</sequence>
<proteinExistence type="predicted"/>
<evidence type="ECO:0000256" key="1">
    <source>
        <dbReference type="SAM" id="SignalP"/>
    </source>
</evidence>
<keyword evidence="3" id="KW-1185">Reference proteome</keyword>
<dbReference type="RefSeq" id="WP_273932857.1">
    <property type="nucleotide sequence ID" value="NZ_JAQSLK010000005.1"/>
</dbReference>
<gene>
    <name evidence="2" type="ORF">Q2362_05420</name>
</gene>
<accession>A0ABT8T8L7</accession>
<dbReference type="EMBL" id="JAULJQ010000005">
    <property type="protein sequence ID" value="MDO2409539.1"/>
    <property type="molecule type" value="Genomic_DNA"/>
</dbReference>
<organism evidence="2 3">
    <name type="scientific">Campylobacter magnus</name>
    <dbReference type="NCBI Taxonomy" id="3026462"/>
    <lineage>
        <taxon>Bacteria</taxon>
        <taxon>Pseudomonadati</taxon>
        <taxon>Campylobacterota</taxon>
        <taxon>Epsilonproteobacteria</taxon>
        <taxon>Campylobacterales</taxon>
        <taxon>Campylobacteraceae</taxon>
        <taxon>Campylobacter</taxon>
    </lineage>
</organism>
<evidence type="ECO:0000313" key="2">
    <source>
        <dbReference type="EMBL" id="MDO2409539.1"/>
    </source>
</evidence>
<dbReference type="PROSITE" id="PS51257">
    <property type="entry name" value="PROKAR_LIPOPROTEIN"/>
    <property type="match status" value="1"/>
</dbReference>
<evidence type="ECO:0000313" key="3">
    <source>
        <dbReference type="Proteomes" id="UP001171111"/>
    </source>
</evidence>
<reference evidence="2 3" key="1">
    <citation type="submission" date="2023-06" db="EMBL/GenBank/DDBJ databases">
        <title>Campylobacter magnum sp. nov., isolated from cecal contents of domestic pigs (Sus scrofa domesticus).</title>
        <authorList>
            <person name="Papic B."/>
            <person name="Gruntar I."/>
        </authorList>
    </citation>
    <scope>NUCLEOTIDE SEQUENCE [LARGE SCALE GENOMIC DNA]</scope>
    <source>
        <strain evidence="3">34484-21</strain>
    </source>
</reference>
<keyword evidence="1" id="KW-0732">Signal</keyword>